<keyword evidence="1" id="KW-1015">Disulfide bond</keyword>
<dbReference type="PROSITE" id="PS50092">
    <property type="entry name" value="TSP1"/>
    <property type="match status" value="1"/>
</dbReference>
<keyword evidence="4" id="KW-0732">Signal</keyword>
<dbReference type="PRINTS" id="PR00722">
    <property type="entry name" value="CHYMOTRYPSIN"/>
</dbReference>
<evidence type="ECO:0000313" key="7">
    <source>
        <dbReference type="RefSeq" id="XP_005107256.1"/>
    </source>
</evidence>
<protein>
    <submittedName>
        <fullName evidence="7">Transmembrane protease serine 9</fullName>
    </submittedName>
</protein>
<proteinExistence type="inferred from homology"/>
<dbReference type="GO" id="GO:0006508">
    <property type="term" value="P:proteolysis"/>
    <property type="evidence" value="ECO:0007669"/>
    <property type="project" value="UniProtKB-KW"/>
</dbReference>
<dbReference type="PROSITE" id="PS50240">
    <property type="entry name" value="TRYPSIN_DOM"/>
    <property type="match status" value="1"/>
</dbReference>
<keyword evidence="3" id="KW-0720">Serine protease</keyword>
<feature type="domain" description="Peptidase S1" evidence="5">
    <location>
        <begin position="201"/>
        <end position="403"/>
    </location>
</feature>
<gene>
    <name evidence="7" type="primary">LOC101845194</name>
</gene>
<dbReference type="SUPFAM" id="SSF82895">
    <property type="entry name" value="TSP-1 type 1 repeat"/>
    <property type="match status" value="1"/>
</dbReference>
<keyword evidence="7" id="KW-0472">Membrane</keyword>
<dbReference type="InterPro" id="IPR033116">
    <property type="entry name" value="TRYPSIN_SER"/>
</dbReference>
<evidence type="ECO:0000256" key="2">
    <source>
        <dbReference type="ARBA" id="ARBA00024195"/>
    </source>
</evidence>
<dbReference type="PROSITE" id="PS00134">
    <property type="entry name" value="TRYPSIN_HIS"/>
    <property type="match status" value="1"/>
</dbReference>
<dbReference type="GO" id="GO:0008233">
    <property type="term" value="F:peptidase activity"/>
    <property type="evidence" value="ECO:0007669"/>
    <property type="project" value="UniProtKB-KW"/>
</dbReference>
<dbReference type="InterPro" id="IPR018114">
    <property type="entry name" value="TRYPSIN_HIS"/>
</dbReference>
<accession>A0ABM0K2J1</accession>
<dbReference type="InterPro" id="IPR001254">
    <property type="entry name" value="Trypsin_dom"/>
</dbReference>
<evidence type="ECO:0000256" key="4">
    <source>
        <dbReference type="SAM" id="SignalP"/>
    </source>
</evidence>
<evidence type="ECO:0000259" key="5">
    <source>
        <dbReference type="PROSITE" id="PS50240"/>
    </source>
</evidence>
<dbReference type="SMART" id="SM00020">
    <property type="entry name" value="Tryp_SPc"/>
    <property type="match status" value="1"/>
</dbReference>
<keyword evidence="7" id="KW-0812">Transmembrane</keyword>
<dbReference type="InterPro" id="IPR043504">
    <property type="entry name" value="Peptidase_S1_PA_chymotrypsin"/>
</dbReference>
<dbReference type="InterPro" id="IPR009003">
    <property type="entry name" value="Peptidase_S1_PA"/>
</dbReference>
<dbReference type="SUPFAM" id="SSF50494">
    <property type="entry name" value="Trypsin-like serine proteases"/>
    <property type="match status" value="1"/>
</dbReference>
<evidence type="ECO:0000256" key="1">
    <source>
        <dbReference type="ARBA" id="ARBA00023157"/>
    </source>
</evidence>
<dbReference type="InterPro" id="IPR000884">
    <property type="entry name" value="TSP1_rpt"/>
</dbReference>
<dbReference type="PROSITE" id="PS00135">
    <property type="entry name" value="TRYPSIN_SER"/>
    <property type="match status" value="1"/>
</dbReference>
<dbReference type="InterPro" id="IPR036383">
    <property type="entry name" value="TSP1_rpt_sf"/>
</dbReference>
<dbReference type="Pfam" id="PF00089">
    <property type="entry name" value="Trypsin"/>
    <property type="match status" value="2"/>
</dbReference>
<dbReference type="InterPro" id="IPR051487">
    <property type="entry name" value="Ser/Thr_Proteases_Immune/Dev"/>
</dbReference>
<dbReference type="PANTHER" id="PTHR24256">
    <property type="entry name" value="TRYPTASE-RELATED"/>
    <property type="match status" value="1"/>
</dbReference>
<dbReference type="SMART" id="SM00209">
    <property type="entry name" value="TSP1"/>
    <property type="match status" value="1"/>
</dbReference>
<dbReference type="Pfam" id="PF00090">
    <property type="entry name" value="TSP_1"/>
    <property type="match status" value="1"/>
</dbReference>
<dbReference type="GeneID" id="101845194"/>
<feature type="signal peptide" evidence="4">
    <location>
        <begin position="1"/>
        <end position="23"/>
    </location>
</feature>
<dbReference type="Proteomes" id="UP000694888">
    <property type="component" value="Unplaced"/>
</dbReference>
<evidence type="ECO:0000256" key="3">
    <source>
        <dbReference type="RuleBase" id="RU363034"/>
    </source>
</evidence>
<sequence length="403" mass="42542">MGTSFQILVAFAVALCAASLARAQTVTIGQGSCSSIPFGRTTDCPISSAQPGMTLTATVVGGLYSAYCIQGLTYSIVQSGGQYRLRVSYPCGATFRIDSVGNAAAQPTTTAATTAATTTAPGVLNTPQWGAWSQFGSCSASCGGGLRSRSRTCSTGRNADCESLTSFAVDRQDCNTQACPPATTPVNPNNAQCGQANSFRIIGGTQSGQCEFPWMVMVYNRMEGTVCGGSILDQTTILTAAHCVVNKNAMVLFSSCLDNDVAILKLSQPLTFDQCQRPVCLTNSSSVPQRTSGCKTMGWGIDSNSQNARVQQNMFWASVPVVSDSQCGRVYGFQRLNQVFCAGGNGEDACQGDSGGPLVCQEADGRYYQYGIVSAGVRNNCGNYPGLYTRVSNYIPWIESHRN</sequence>
<dbReference type="InterPro" id="IPR001314">
    <property type="entry name" value="Peptidase_S1A"/>
</dbReference>
<organism evidence="6 7">
    <name type="scientific">Aplysia californica</name>
    <name type="common">California sea hare</name>
    <dbReference type="NCBI Taxonomy" id="6500"/>
    <lineage>
        <taxon>Eukaryota</taxon>
        <taxon>Metazoa</taxon>
        <taxon>Spiralia</taxon>
        <taxon>Lophotrochozoa</taxon>
        <taxon>Mollusca</taxon>
        <taxon>Gastropoda</taxon>
        <taxon>Heterobranchia</taxon>
        <taxon>Euthyneura</taxon>
        <taxon>Tectipleura</taxon>
        <taxon>Aplysiida</taxon>
        <taxon>Aplysioidea</taxon>
        <taxon>Aplysiidae</taxon>
        <taxon>Aplysia</taxon>
    </lineage>
</organism>
<keyword evidence="3 7" id="KW-0645">Protease</keyword>
<keyword evidence="6" id="KW-1185">Reference proteome</keyword>
<keyword evidence="3" id="KW-0378">Hydrolase</keyword>
<name>A0ABM0K2J1_APLCA</name>
<feature type="chain" id="PRO_5045665140" evidence="4">
    <location>
        <begin position="24"/>
        <end position="403"/>
    </location>
</feature>
<reference evidence="7" key="1">
    <citation type="submission" date="2025-08" db="UniProtKB">
        <authorList>
            <consortium name="RefSeq"/>
        </authorList>
    </citation>
    <scope>IDENTIFICATION</scope>
</reference>
<dbReference type="Gene3D" id="2.20.100.10">
    <property type="entry name" value="Thrombospondin type-1 (TSP1) repeat"/>
    <property type="match status" value="1"/>
</dbReference>
<dbReference type="CDD" id="cd00190">
    <property type="entry name" value="Tryp_SPc"/>
    <property type="match status" value="1"/>
</dbReference>
<dbReference type="Gene3D" id="2.40.10.10">
    <property type="entry name" value="Trypsin-like serine proteases"/>
    <property type="match status" value="3"/>
</dbReference>
<evidence type="ECO:0000313" key="6">
    <source>
        <dbReference type="Proteomes" id="UP000694888"/>
    </source>
</evidence>
<comment type="similarity">
    <text evidence="2">Belongs to the peptidase S1 family. CLIP subfamily.</text>
</comment>
<dbReference type="RefSeq" id="XP_005107256.1">
    <property type="nucleotide sequence ID" value="XM_005107199.3"/>
</dbReference>